<dbReference type="CDD" id="cd22791">
    <property type="entry name" value="OTU_VRTN"/>
    <property type="match status" value="1"/>
</dbReference>
<sequence>MVCNTWFHAVCQKIGIGDLKKWSSLKDAYICRSCCCFSDGTGFDYLLGLSRLQEAAKRGRQHLQDAVQREALLLEDRYVNKTCSDSIPFDEDSVAQHYLDRYHFKSGTTLRATGDGDCLFNAASIILCGDESMGTELKYKCCIEMVLNGKEIQNHRDRAAIVLLSPDYEDAVLKCVRSGGYSCVWTIIALSNVTKHNIETLYPLINGPKDLAARTMNTMITPSSGLTEDKPMKIMWTHTLSKTPSAKKSWTPNHFVPLIDDPKILHKGISAKTSTPADKAASVIFIPKHPTQGDRPWRTQRKRSKPLSPIRTVESDIHCFNRFENLSDSEDCNDPDFQCSSTSSSTDSDSGSAGQQQPSKRRKTNKKKRTKPQCPPRSVGEELMDTSIQDEPDNSLPSPRQSHHDTFVQKDTSVSCAWNSGEDSSRVEPKFSKITSSMMPLPNPGRFLSPEEQLEILRSTENVATKVPSGNKSNSYVIVDDSVNREKRSNNIRSDFVDDCGVWDSSTGNTVNIHFMITDEKHCRLRTIFLKDGIFCTEKRSKYGNKTTQLWNPIHPQPTEQNLVKIHRYYTKQKGNHTFKKRVTTFEKLPSKFESKTNFAFIEYCGQQEKISRPHGNSQDKDEHYTRTDPLILHQANQLTKDKKPTEIMNMMGEDNSFMAPKNSKQIRNKKYRETIKEEPLKPTNVADEVYQVLCSLQTSDFIQQLVFTKKKRPIILLYSDNQIKDLRANCLGKHGSVIGIDRTFNLGSCYVTAMTFKHQAVVQRETKGNPIMLGPIMLHYESDFETYTTFLQHIHQKIGDNSVILGSDEEKALTKAIHQIVKKIIKEIFGPQGVVKNCDDSTSHETTFYKLKPYFQKYPSFQTYFDKHLRDNLINHVIRPINDGIIQELWTNNNTESINNRMKMECDWKAKKLPALIECLEKITNSQMQNLRRSLYGYGNFKLTTHFSKFRLSQSTWAGKSTREKQVLFNKFLTTRKVNISEELESSKFDSKFTIPKTKTLAKKPNQRSRPRAERTRSFFKLKKSKRKSACSTDED</sequence>
<feature type="compositionally biased region" description="Acidic residues" evidence="3">
    <location>
        <begin position="382"/>
        <end position="393"/>
    </location>
</feature>
<protein>
    <recommendedName>
        <fullName evidence="2">Vertnin</fullName>
    </recommendedName>
</protein>
<evidence type="ECO:0000256" key="2">
    <source>
        <dbReference type="ARBA" id="ARBA00020188"/>
    </source>
</evidence>
<reference evidence="4" key="1">
    <citation type="submission" date="2022-08" db="UniProtKB">
        <authorList>
            <consortium name="EnsemblMetazoa"/>
        </authorList>
    </citation>
    <scope>IDENTIFICATION</scope>
    <source>
        <strain evidence="4">05x7-T-G4-1.051#20</strain>
    </source>
</reference>
<evidence type="ECO:0000256" key="1">
    <source>
        <dbReference type="ARBA" id="ARBA00007290"/>
    </source>
</evidence>
<feature type="region of interest" description="Disordered" evidence="3">
    <location>
        <begin position="331"/>
        <end position="407"/>
    </location>
</feature>
<feature type="compositionally biased region" description="Low complexity" evidence="3">
    <location>
        <begin position="340"/>
        <end position="352"/>
    </location>
</feature>
<dbReference type="InterPro" id="IPR038822">
    <property type="entry name" value="Vertnin-like"/>
</dbReference>
<evidence type="ECO:0000313" key="4">
    <source>
        <dbReference type="EnsemblMetazoa" id="G21025.1:cds"/>
    </source>
</evidence>
<feature type="compositionally biased region" description="Basic residues" evidence="3">
    <location>
        <begin position="1001"/>
        <end position="1011"/>
    </location>
</feature>
<dbReference type="EnsemblMetazoa" id="G21025.1">
    <property type="protein sequence ID" value="G21025.1:cds"/>
    <property type="gene ID" value="G21025"/>
</dbReference>
<dbReference type="PANTHER" id="PTHR16081">
    <property type="entry name" value="VERTNIN"/>
    <property type="match status" value="1"/>
</dbReference>
<dbReference type="GO" id="GO:0006357">
    <property type="term" value="P:regulation of transcription by RNA polymerase II"/>
    <property type="evidence" value="ECO:0007669"/>
    <property type="project" value="TreeGrafter"/>
</dbReference>
<feature type="compositionally biased region" description="Basic residues" evidence="3">
    <location>
        <begin position="359"/>
        <end position="371"/>
    </location>
</feature>
<dbReference type="GO" id="GO:0000785">
    <property type="term" value="C:chromatin"/>
    <property type="evidence" value="ECO:0007669"/>
    <property type="project" value="TreeGrafter"/>
</dbReference>
<dbReference type="AlphaFoldDB" id="A0A8W8JVE3"/>
<dbReference type="PANTHER" id="PTHR16081:SF0">
    <property type="entry name" value="VERTNIN"/>
    <property type="match status" value="1"/>
</dbReference>
<dbReference type="InterPro" id="IPR047273">
    <property type="entry name" value="VRTN_OTU_dom"/>
</dbReference>
<feature type="compositionally biased region" description="Basic residues" evidence="3">
    <location>
        <begin position="1019"/>
        <end position="1030"/>
    </location>
</feature>
<proteinExistence type="inferred from homology"/>
<evidence type="ECO:0000256" key="3">
    <source>
        <dbReference type="SAM" id="MobiDB-lite"/>
    </source>
</evidence>
<dbReference type="Gene3D" id="3.90.70.80">
    <property type="match status" value="1"/>
</dbReference>
<keyword evidence="5" id="KW-1185">Reference proteome</keyword>
<dbReference type="Proteomes" id="UP000005408">
    <property type="component" value="Unassembled WGS sequence"/>
</dbReference>
<evidence type="ECO:0000313" key="5">
    <source>
        <dbReference type="Proteomes" id="UP000005408"/>
    </source>
</evidence>
<feature type="region of interest" description="Disordered" evidence="3">
    <location>
        <begin position="998"/>
        <end position="1037"/>
    </location>
</feature>
<accession>A0A8W8JVE3</accession>
<name>A0A8W8JVE3_MAGGI</name>
<comment type="similarity">
    <text evidence="1">Belongs to the vertnin family.</text>
</comment>
<feature type="region of interest" description="Disordered" evidence="3">
    <location>
        <begin position="278"/>
        <end position="310"/>
    </location>
</feature>
<organism evidence="4 5">
    <name type="scientific">Magallana gigas</name>
    <name type="common">Pacific oyster</name>
    <name type="synonym">Crassostrea gigas</name>
    <dbReference type="NCBI Taxonomy" id="29159"/>
    <lineage>
        <taxon>Eukaryota</taxon>
        <taxon>Metazoa</taxon>
        <taxon>Spiralia</taxon>
        <taxon>Lophotrochozoa</taxon>
        <taxon>Mollusca</taxon>
        <taxon>Bivalvia</taxon>
        <taxon>Autobranchia</taxon>
        <taxon>Pteriomorphia</taxon>
        <taxon>Ostreida</taxon>
        <taxon>Ostreoidea</taxon>
        <taxon>Ostreidae</taxon>
        <taxon>Magallana</taxon>
    </lineage>
</organism>